<reference evidence="3 4" key="1">
    <citation type="submission" date="2024-05" db="EMBL/GenBank/DDBJ databases">
        <title>Genetic variation in Jamaican populations of the coffee berry borer (Hypothenemus hampei).</title>
        <authorList>
            <person name="Errbii M."/>
            <person name="Myrie A."/>
        </authorList>
    </citation>
    <scope>NUCLEOTIDE SEQUENCE [LARGE SCALE GENOMIC DNA]</scope>
    <source>
        <strain evidence="3">JA-Hopewell-2020-01-JO</strain>
        <tissue evidence="3">Whole body</tissue>
    </source>
</reference>
<sequence>MIFVIVKVKLIHSLNRSCIRLLGENLILILNCNMGRQRGQVSTSERELIIHHLHSGKSYRQIGKIVNRSHTTVQGIVNRFLYQHRIKNKVRKSPKKFFNNYDERWILRKVAQDPKISAPRLAKLVEKYLHKK</sequence>
<dbReference type="Pfam" id="PF13936">
    <property type="entry name" value="HTH_38"/>
    <property type="match status" value="1"/>
</dbReference>
<dbReference type="InterPro" id="IPR009057">
    <property type="entry name" value="Homeodomain-like_sf"/>
</dbReference>
<name>A0ABD1EWS7_HYPHA</name>
<evidence type="ECO:0000313" key="3">
    <source>
        <dbReference type="EMBL" id="KAL1501861.1"/>
    </source>
</evidence>
<organism evidence="3 4">
    <name type="scientific">Hypothenemus hampei</name>
    <name type="common">Coffee berry borer</name>
    <dbReference type="NCBI Taxonomy" id="57062"/>
    <lineage>
        <taxon>Eukaryota</taxon>
        <taxon>Metazoa</taxon>
        <taxon>Ecdysozoa</taxon>
        <taxon>Arthropoda</taxon>
        <taxon>Hexapoda</taxon>
        <taxon>Insecta</taxon>
        <taxon>Pterygota</taxon>
        <taxon>Neoptera</taxon>
        <taxon>Endopterygota</taxon>
        <taxon>Coleoptera</taxon>
        <taxon>Polyphaga</taxon>
        <taxon>Cucujiformia</taxon>
        <taxon>Curculionidae</taxon>
        <taxon>Scolytinae</taxon>
        <taxon>Hypothenemus</taxon>
    </lineage>
</organism>
<dbReference type="InterPro" id="IPR036388">
    <property type="entry name" value="WH-like_DNA-bd_sf"/>
</dbReference>
<accession>A0ABD1EWS7</accession>
<evidence type="ECO:0000256" key="1">
    <source>
        <dbReference type="ARBA" id="ARBA00004123"/>
    </source>
</evidence>
<dbReference type="AlphaFoldDB" id="A0ABD1EWS7"/>
<dbReference type="Gene3D" id="1.10.10.10">
    <property type="entry name" value="Winged helix-like DNA-binding domain superfamily/Winged helix DNA-binding domain"/>
    <property type="match status" value="1"/>
</dbReference>
<keyword evidence="4" id="KW-1185">Reference proteome</keyword>
<dbReference type="Proteomes" id="UP001566132">
    <property type="component" value="Unassembled WGS sequence"/>
</dbReference>
<comment type="subcellular location">
    <subcellularLocation>
        <location evidence="1">Nucleus</location>
    </subcellularLocation>
</comment>
<evidence type="ECO:0000313" key="4">
    <source>
        <dbReference type="Proteomes" id="UP001566132"/>
    </source>
</evidence>
<feature type="domain" description="Transposase IS30-like HTH" evidence="2">
    <location>
        <begin position="40"/>
        <end position="74"/>
    </location>
</feature>
<dbReference type="InterPro" id="IPR025246">
    <property type="entry name" value="IS30-like_HTH"/>
</dbReference>
<dbReference type="SUPFAM" id="SSF46689">
    <property type="entry name" value="Homeodomain-like"/>
    <property type="match status" value="1"/>
</dbReference>
<protein>
    <recommendedName>
        <fullName evidence="2">Transposase IS30-like HTH domain-containing protein</fullName>
    </recommendedName>
</protein>
<dbReference type="EMBL" id="JBDJPC010000005">
    <property type="protein sequence ID" value="KAL1501861.1"/>
    <property type="molecule type" value="Genomic_DNA"/>
</dbReference>
<evidence type="ECO:0000259" key="2">
    <source>
        <dbReference type="Pfam" id="PF13936"/>
    </source>
</evidence>
<gene>
    <name evidence="3" type="ORF">ABEB36_007107</name>
</gene>
<dbReference type="GO" id="GO:0005634">
    <property type="term" value="C:nucleus"/>
    <property type="evidence" value="ECO:0007669"/>
    <property type="project" value="UniProtKB-SubCell"/>
</dbReference>
<proteinExistence type="predicted"/>
<comment type="caution">
    <text evidence="3">The sequence shown here is derived from an EMBL/GenBank/DDBJ whole genome shotgun (WGS) entry which is preliminary data.</text>
</comment>